<comment type="subcellular location">
    <subcellularLocation>
        <location evidence="1">Secreted</location>
    </subcellularLocation>
</comment>
<dbReference type="InterPro" id="IPR002350">
    <property type="entry name" value="Kazal_dom"/>
</dbReference>
<dbReference type="InterPro" id="IPR001478">
    <property type="entry name" value="PDZ"/>
</dbReference>
<dbReference type="SUPFAM" id="SSF57184">
    <property type="entry name" value="Growth factor receptor domain"/>
    <property type="match status" value="1"/>
</dbReference>
<keyword evidence="7" id="KW-0720">Serine protease</keyword>
<evidence type="ECO:0000256" key="6">
    <source>
        <dbReference type="ARBA" id="ARBA00022801"/>
    </source>
</evidence>
<dbReference type="CDD" id="cd06785">
    <property type="entry name" value="cpPDZ_HtrA-like"/>
    <property type="match status" value="1"/>
</dbReference>
<dbReference type="InterPro" id="IPR000867">
    <property type="entry name" value="IGFBP-like"/>
</dbReference>
<dbReference type="InterPro" id="IPR036034">
    <property type="entry name" value="PDZ_sf"/>
</dbReference>
<dbReference type="Proteomes" id="UP001239994">
    <property type="component" value="Unassembled WGS sequence"/>
</dbReference>
<dbReference type="Gene3D" id="3.30.70.2760">
    <property type="match status" value="1"/>
</dbReference>
<gene>
    <name evidence="12" type="ORF">P4O66_000156</name>
</gene>
<accession>A0AAD8ZVX7</accession>
<keyword evidence="6" id="KW-0378">Hydrolase</keyword>
<dbReference type="InterPro" id="IPR009030">
    <property type="entry name" value="Growth_fac_rcpt_cys_sf"/>
</dbReference>
<keyword evidence="5" id="KW-0732">Signal</keyword>
<dbReference type="SUPFAM" id="SSF50156">
    <property type="entry name" value="PDZ domain-like"/>
    <property type="match status" value="1"/>
</dbReference>
<evidence type="ECO:0000256" key="8">
    <source>
        <dbReference type="ARBA" id="ARBA00023157"/>
    </source>
</evidence>
<dbReference type="EMBL" id="JAROKS010000001">
    <property type="protein sequence ID" value="KAK1806272.1"/>
    <property type="molecule type" value="Genomic_DNA"/>
</dbReference>
<dbReference type="FunFam" id="2.40.10.120:FF:000002">
    <property type="entry name" value="HtrA serine peptidase 3"/>
    <property type="match status" value="1"/>
</dbReference>
<dbReference type="Pfam" id="PF07648">
    <property type="entry name" value="Kazal_2"/>
    <property type="match status" value="1"/>
</dbReference>
<dbReference type="GO" id="GO:0004252">
    <property type="term" value="F:serine-type endopeptidase activity"/>
    <property type="evidence" value="ECO:0007669"/>
    <property type="project" value="InterPro"/>
</dbReference>
<keyword evidence="8" id="KW-1015">Disulfide bond</keyword>
<evidence type="ECO:0000256" key="3">
    <source>
        <dbReference type="ARBA" id="ARBA00022525"/>
    </source>
</evidence>
<evidence type="ECO:0000259" key="9">
    <source>
        <dbReference type="PROSITE" id="PS50106"/>
    </source>
</evidence>
<dbReference type="InterPro" id="IPR041489">
    <property type="entry name" value="PDZ_6"/>
</dbReference>
<evidence type="ECO:0000256" key="1">
    <source>
        <dbReference type="ARBA" id="ARBA00004613"/>
    </source>
</evidence>
<dbReference type="InterPro" id="IPR009003">
    <property type="entry name" value="Peptidase_S1_PA"/>
</dbReference>
<evidence type="ECO:0000313" key="12">
    <source>
        <dbReference type="EMBL" id="KAK1806272.1"/>
    </source>
</evidence>
<name>A0AAD8ZVX7_9TELE</name>
<dbReference type="GO" id="GO:0005576">
    <property type="term" value="C:extracellular region"/>
    <property type="evidence" value="ECO:0007669"/>
    <property type="project" value="UniProtKB-SubCell"/>
</dbReference>
<evidence type="ECO:0000259" key="10">
    <source>
        <dbReference type="PROSITE" id="PS51323"/>
    </source>
</evidence>
<dbReference type="PROSITE" id="PS51323">
    <property type="entry name" value="IGFBP_N_2"/>
    <property type="match status" value="1"/>
</dbReference>
<protein>
    <recommendedName>
        <fullName evidence="14">HtrA serine peptidase 4</fullName>
    </recommendedName>
</protein>
<reference evidence="12" key="1">
    <citation type="submission" date="2023-03" db="EMBL/GenBank/DDBJ databases">
        <title>Electrophorus voltai genome.</title>
        <authorList>
            <person name="Bian C."/>
        </authorList>
    </citation>
    <scope>NUCLEOTIDE SEQUENCE</scope>
    <source>
        <strain evidence="12">CB-2022</strain>
        <tissue evidence="12">Muscle</tissue>
    </source>
</reference>
<dbReference type="Gene3D" id="2.40.10.120">
    <property type="match status" value="1"/>
</dbReference>
<evidence type="ECO:0008006" key="14">
    <source>
        <dbReference type="Google" id="ProtNLM"/>
    </source>
</evidence>
<evidence type="ECO:0000256" key="2">
    <source>
        <dbReference type="ARBA" id="ARBA00010541"/>
    </source>
</evidence>
<proteinExistence type="inferred from homology"/>
<dbReference type="SUPFAM" id="SSF100895">
    <property type="entry name" value="Kazal-type serine protease inhibitors"/>
    <property type="match status" value="1"/>
</dbReference>
<feature type="domain" description="IGFBP N-terminal" evidence="10">
    <location>
        <begin position="116"/>
        <end position="194"/>
    </location>
</feature>
<dbReference type="Gene3D" id="3.30.60.30">
    <property type="match status" value="1"/>
</dbReference>
<dbReference type="PROSITE" id="PS51465">
    <property type="entry name" value="KAZAL_2"/>
    <property type="match status" value="1"/>
</dbReference>
<evidence type="ECO:0000256" key="4">
    <source>
        <dbReference type="ARBA" id="ARBA00022670"/>
    </source>
</evidence>
<dbReference type="PROSITE" id="PS50106">
    <property type="entry name" value="PDZ"/>
    <property type="match status" value="1"/>
</dbReference>
<dbReference type="Pfam" id="PF17820">
    <property type="entry name" value="PDZ_6"/>
    <property type="match status" value="1"/>
</dbReference>
<dbReference type="InterPro" id="IPR001940">
    <property type="entry name" value="Peptidase_S1C"/>
</dbReference>
<dbReference type="PANTHER" id="PTHR22939:SF105">
    <property type="entry name" value="SERINE PROTEASE HTRA4"/>
    <property type="match status" value="1"/>
</dbReference>
<feature type="domain" description="Kazal-like" evidence="11">
    <location>
        <begin position="190"/>
        <end position="238"/>
    </location>
</feature>
<dbReference type="SUPFAM" id="SSF50494">
    <property type="entry name" value="Trypsin-like serine proteases"/>
    <property type="match status" value="1"/>
</dbReference>
<dbReference type="Pfam" id="PF13365">
    <property type="entry name" value="Trypsin_2"/>
    <property type="match status" value="1"/>
</dbReference>
<dbReference type="InterPro" id="IPR036058">
    <property type="entry name" value="Kazal_dom_sf"/>
</dbReference>
<organism evidence="12 13">
    <name type="scientific">Electrophorus voltai</name>
    <dbReference type="NCBI Taxonomy" id="2609070"/>
    <lineage>
        <taxon>Eukaryota</taxon>
        <taxon>Metazoa</taxon>
        <taxon>Chordata</taxon>
        <taxon>Craniata</taxon>
        <taxon>Vertebrata</taxon>
        <taxon>Euteleostomi</taxon>
        <taxon>Actinopterygii</taxon>
        <taxon>Neopterygii</taxon>
        <taxon>Teleostei</taxon>
        <taxon>Ostariophysi</taxon>
        <taxon>Gymnotiformes</taxon>
        <taxon>Gymnotoidei</taxon>
        <taxon>Gymnotidae</taxon>
        <taxon>Electrophorus</taxon>
    </lineage>
</organism>
<evidence type="ECO:0000259" key="11">
    <source>
        <dbReference type="PROSITE" id="PS51465"/>
    </source>
</evidence>
<comment type="similarity">
    <text evidence="2">Belongs to the peptidase S1C family.</text>
</comment>
<comment type="caution">
    <text evidence="12">The sequence shown here is derived from an EMBL/GenBank/DDBJ whole genome shotgun (WGS) entry which is preliminary data.</text>
</comment>
<dbReference type="CDD" id="cd00104">
    <property type="entry name" value="KAZAL_FS"/>
    <property type="match status" value="1"/>
</dbReference>
<dbReference type="GO" id="GO:0006508">
    <property type="term" value="P:proteolysis"/>
    <property type="evidence" value="ECO:0007669"/>
    <property type="project" value="UniProtKB-KW"/>
</dbReference>
<dbReference type="Gene3D" id="2.30.42.10">
    <property type="match status" value="1"/>
</dbReference>
<dbReference type="AlphaFoldDB" id="A0AAD8ZVX7"/>
<evidence type="ECO:0000256" key="7">
    <source>
        <dbReference type="ARBA" id="ARBA00022825"/>
    </source>
</evidence>
<dbReference type="GO" id="GO:0043065">
    <property type="term" value="P:positive regulation of apoptotic process"/>
    <property type="evidence" value="ECO:0007669"/>
    <property type="project" value="TreeGrafter"/>
</dbReference>
<keyword evidence="13" id="KW-1185">Reference proteome</keyword>
<dbReference type="PRINTS" id="PR00834">
    <property type="entry name" value="PROTEASES2C"/>
</dbReference>
<dbReference type="SMART" id="SM00280">
    <property type="entry name" value="KAZAL"/>
    <property type="match status" value="1"/>
</dbReference>
<evidence type="ECO:0000313" key="13">
    <source>
        <dbReference type="Proteomes" id="UP001239994"/>
    </source>
</evidence>
<sequence>MGHHKSFLYEIVNNAKTGIDVDKMDYFSRDCHHLGMTSNFSHERYMVFSRVCTDGDGAEHICMRDKLVKFNYGMKDKNPIDYLLFYSKEDPSKPFTMSKNKVSYLLPEKFSETKVLLFYRGENKDVEKLAKQNIEAFWEEVKKTDQDGCNCCAVCAAGEGDFCGASGYGVCGEGMACTYGAGERANARGTCVCTLAEEVCGSDGRTYPSICRLKAENKRAELSDTPVVILIQKGPCNSGSRNPSSMRYKFNFIADVVEKITPAVVHLELFKRLPYSGQEVPVSSGSGFIVSEDGWIVTNAHVLSNKQRIKVELKDGAHYDATIRDVDQKLDIALIKIDSEDRLPVLLLGRSSDLRTGEFVVAVGSPFSLQNTVTTGIISTTQRGSRQLGLHNSDMEYIQTDAIINDGDVIGINTLKVTAGISFAIPSDRIRQFLADSYERQRKGRMQPKKKYIGIRMLQLTPSLIMDLRERESDFPKLSAGVYVYEVIPGTAASSAGLRANDVIVSIDGQPVRSADDVSHAVQSSETLSVTVRRADMDVTLTVIPSELE</sequence>
<keyword evidence="4" id="KW-0645">Protease</keyword>
<dbReference type="SUPFAM" id="SSF109604">
    <property type="entry name" value="HD-domain/PDEase-like"/>
    <property type="match status" value="1"/>
</dbReference>
<dbReference type="SMART" id="SM00228">
    <property type="entry name" value="PDZ"/>
    <property type="match status" value="1"/>
</dbReference>
<evidence type="ECO:0000256" key="5">
    <source>
        <dbReference type="ARBA" id="ARBA00022729"/>
    </source>
</evidence>
<feature type="domain" description="PDZ" evidence="9">
    <location>
        <begin position="480"/>
        <end position="536"/>
    </location>
</feature>
<keyword evidence="3" id="KW-0964">Secreted</keyword>
<dbReference type="PANTHER" id="PTHR22939">
    <property type="entry name" value="SERINE PROTEASE FAMILY S1C HTRA-RELATED"/>
    <property type="match status" value="1"/>
</dbReference>
<dbReference type="GO" id="GO:0012501">
    <property type="term" value="P:programmed cell death"/>
    <property type="evidence" value="ECO:0007669"/>
    <property type="project" value="TreeGrafter"/>
</dbReference>